<evidence type="ECO:0000313" key="2">
    <source>
        <dbReference type="Proteomes" id="UP000287651"/>
    </source>
</evidence>
<name>A0A426X7B2_ENSVE</name>
<reference evidence="1 2" key="1">
    <citation type="journal article" date="2014" name="Agronomy (Basel)">
        <title>A Draft Genome Sequence for Ensete ventricosum, the Drought-Tolerant Tree Against Hunger.</title>
        <authorList>
            <person name="Harrison J."/>
            <person name="Moore K.A."/>
            <person name="Paszkiewicz K."/>
            <person name="Jones T."/>
            <person name="Grant M."/>
            <person name="Ambacheew D."/>
            <person name="Muzemil S."/>
            <person name="Studholme D.J."/>
        </authorList>
    </citation>
    <scope>NUCLEOTIDE SEQUENCE [LARGE SCALE GENOMIC DNA]</scope>
</reference>
<dbReference type="InterPro" id="IPR036758">
    <property type="entry name" value="At5g01610-like"/>
</dbReference>
<dbReference type="PANTHER" id="PTHR31676:SF201">
    <property type="entry name" value="OS01G0210600 PROTEIN"/>
    <property type="match status" value="1"/>
</dbReference>
<organism evidence="1 2">
    <name type="scientific">Ensete ventricosum</name>
    <name type="common">Abyssinian banana</name>
    <name type="synonym">Musa ensete</name>
    <dbReference type="NCBI Taxonomy" id="4639"/>
    <lineage>
        <taxon>Eukaryota</taxon>
        <taxon>Viridiplantae</taxon>
        <taxon>Streptophyta</taxon>
        <taxon>Embryophyta</taxon>
        <taxon>Tracheophyta</taxon>
        <taxon>Spermatophyta</taxon>
        <taxon>Magnoliopsida</taxon>
        <taxon>Liliopsida</taxon>
        <taxon>Zingiberales</taxon>
        <taxon>Musaceae</taxon>
        <taxon>Ensete</taxon>
    </lineage>
</organism>
<dbReference type="AlphaFoldDB" id="A0A426X7B2"/>
<gene>
    <name evidence="1" type="ORF">B296_00051796</name>
</gene>
<dbReference type="Proteomes" id="UP000287651">
    <property type="component" value="Unassembled WGS sequence"/>
</dbReference>
<dbReference type="PANTHER" id="PTHR31676">
    <property type="entry name" value="T31J12.3 PROTEIN-RELATED"/>
    <property type="match status" value="1"/>
</dbReference>
<comment type="caution">
    <text evidence="1">The sequence shown here is derived from an EMBL/GenBank/DDBJ whole genome shotgun (WGS) entry which is preliminary data.</text>
</comment>
<proteinExistence type="predicted"/>
<accession>A0A426X7B2</accession>
<protein>
    <submittedName>
        <fullName evidence="1">Uncharacterized protein</fullName>
    </submittedName>
</protein>
<sequence>MSTQAMIDSQRVGAEVYHGAELCKEKSMKLLEEIHLPGGLLPLPALEEVGYNRATGFVWLKQKKATTHVFKAISKKVSYAPEVTAFVEDRRMKRLSGVKSRELLIWVSLSDMYIDDPESKRITFKSQAGISLSFPVSAFQAEEEEERSKGDGMFVFGSRYCETYHALYAGCGPSHDNMFTSK</sequence>
<dbReference type="InterPro" id="IPR007493">
    <property type="entry name" value="DUF538"/>
</dbReference>
<dbReference type="SUPFAM" id="SSF141562">
    <property type="entry name" value="At5g01610-like"/>
    <property type="match status" value="1"/>
</dbReference>
<dbReference type="EMBL" id="AMZH03025154">
    <property type="protein sequence ID" value="RRT35366.1"/>
    <property type="molecule type" value="Genomic_DNA"/>
</dbReference>
<evidence type="ECO:0000313" key="1">
    <source>
        <dbReference type="EMBL" id="RRT35366.1"/>
    </source>
</evidence>
<dbReference type="Gene3D" id="2.30.240.10">
    <property type="entry name" value="At5g01610-like"/>
    <property type="match status" value="1"/>
</dbReference>
<dbReference type="Pfam" id="PF04398">
    <property type="entry name" value="DUF538"/>
    <property type="match status" value="1"/>
</dbReference>